<feature type="domain" description="Alpha-D-phosphohexomutase alpha/beta/alpha" evidence="10">
    <location>
        <begin position="272"/>
        <end position="367"/>
    </location>
</feature>
<dbReference type="InterPro" id="IPR005845">
    <property type="entry name" value="A-D-PHexomutase_a/b/a-II"/>
</dbReference>
<evidence type="ECO:0000256" key="2">
    <source>
        <dbReference type="ARBA" id="ARBA00010231"/>
    </source>
</evidence>
<dbReference type="SUPFAM" id="SSF55957">
    <property type="entry name" value="Phosphoglucomutase, C-terminal domain"/>
    <property type="match status" value="1"/>
</dbReference>
<reference evidence="11 12" key="1">
    <citation type="journal article" date="2012" name="BMC Genomics">
        <title>Comparative genomics of the classical Bordetella subspecies: the evolution and exchange of virulence-associated diversity amongst closely related pathogens.</title>
        <authorList>
            <person name="Park J."/>
            <person name="Zhang Y."/>
            <person name="Buboltz A.M."/>
            <person name="Zhang X."/>
            <person name="Schuster S.C."/>
            <person name="Ahuja U."/>
            <person name="Liu M."/>
            <person name="Miller J.F."/>
            <person name="Sebaihia M."/>
            <person name="Bentley S.D."/>
            <person name="Parkhill J."/>
            <person name="Harvill E.T."/>
        </authorList>
    </citation>
    <scope>NUCLEOTIDE SEQUENCE [LARGE SCALE GENOMIC DNA]</scope>
    <source>
        <strain evidence="11 12">253</strain>
    </source>
</reference>
<comment type="cofactor">
    <cofactor evidence="1">
        <name>Mg(2+)</name>
        <dbReference type="ChEBI" id="CHEBI:18420"/>
    </cofactor>
</comment>
<dbReference type="InterPro" id="IPR005843">
    <property type="entry name" value="A-D-PHexomutase_C"/>
</dbReference>
<comment type="similarity">
    <text evidence="2">Belongs to the phosphohexose mutase family.</text>
</comment>
<dbReference type="Proteomes" id="UP000007564">
    <property type="component" value="Chromosome"/>
</dbReference>
<name>A0A0C6P652_BORBO</name>
<dbReference type="AlphaFoldDB" id="A0A0C6P652"/>
<evidence type="ECO:0000256" key="6">
    <source>
        <dbReference type="ARBA" id="ARBA00023235"/>
    </source>
</evidence>
<evidence type="ECO:0000313" key="11">
    <source>
        <dbReference type="EMBL" id="CCJ53632.1"/>
    </source>
</evidence>
<evidence type="ECO:0000256" key="5">
    <source>
        <dbReference type="ARBA" id="ARBA00022842"/>
    </source>
</evidence>
<evidence type="ECO:0000313" key="12">
    <source>
        <dbReference type="Proteomes" id="UP000007564"/>
    </source>
</evidence>
<dbReference type="KEGG" id="bbh:BN112_1715"/>
<dbReference type="EC" id="5.4.2.8" evidence="11"/>
<dbReference type="Pfam" id="PF02880">
    <property type="entry name" value="PGM_PMM_III"/>
    <property type="match status" value="1"/>
</dbReference>
<dbReference type="Gene3D" id="3.40.120.10">
    <property type="entry name" value="Alpha-D-Glucose-1,6-Bisphosphate, subunit A, domain 3"/>
    <property type="match status" value="3"/>
</dbReference>
<keyword evidence="4" id="KW-0479">Metal-binding</keyword>
<feature type="domain" description="Alpha-D-phosphohexomutase alpha/beta/alpha" evidence="9">
    <location>
        <begin position="181"/>
        <end position="267"/>
    </location>
</feature>
<keyword evidence="3" id="KW-0597">Phosphoprotein</keyword>
<evidence type="ECO:0000259" key="7">
    <source>
        <dbReference type="Pfam" id="PF00408"/>
    </source>
</evidence>
<dbReference type="InterPro" id="IPR005846">
    <property type="entry name" value="A-D-PHexomutase_a/b/a-III"/>
</dbReference>
<dbReference type="CDD" id="cd03089">
    <property type="entry name" value="PMM_PGM"/>
    <property type="match status" value="1"/>
</dbReference>
<dbReference type="Gene3D" id="3.30.310.50">
    <property type="entry name" value="Alpha-D-phosphohexomutase, C-terminal domain"/>
    <property type="match status" value="1"/>
</dbReference>
<dbReference type="InterPro" id="IPR036900">
    <property type="entry name" value="A-D-PHexomutase_C_sf"/>
</dbReference>
<dbReference type="HOGENOM" id="CLU_016950_9_1_4"/>
<dbReference type="RefSeq" id="WP_015064155.1">
    <property type="nucleotide sequence ID" value="NC_019382.1"/>
</dbReference>
<dbReference type="Pfam" id="PF00408">
    <property type="entry name" value="PGM_PMM_IV"/>
    <property type="match status" value="1"/>
</dbReference>
<dbReference type="Pfam" id="PF02878">
    <property type="entry name" value="PGM_PMM_I"/>
    <property type="match status" value="1"/>
</dbReference>
<evidence type="ECO:0000256" key="3">
    <source>
        <dbReference type="ARBA" id="ARBA00022553"/>
    </source>
</evidence>
<dbReference type="EMBL" id="HE965806">
    <property type="protein sequence ID" value="CCJ53632.1"/>
    <property type="molecule type" value="Genomic_DNA"/>
</dbReference>
<proteinExistence type="inferred from homology"/>
<organism evidence="11 12">
    <name type="scientific">Bordetella bronchiseptica 253</name>
    <dbReference type="NCBI Taxonomy" id="568707"/>
    <lineage>
        <taxon>Bacteria</taxon>
        <taxon>Pseudomonadati</taxon>
        <taxon>Pseudomonadota</taxon>
        <taxon>Betaproteobacteria</taxon>
        <taxon>Burkholderiales</taxon>
        <taxon>Alcaligenaceae</taxon>
        <taxon>Bordetella</taxon>
    </lineage>
</organism>
<evidence type="ECO:0000259" key="9">
    <source>
        <dbReference type="Pfam" id="PF02879"/>
    </source>
</evidence>
<dbReference type="GO" id="GO:0046872">
    <property type="term" value="F:metal ion binding"/>
    <property type="evidence" value="ECO:0007669"/>
    <property type="project" value="UniProtKB-KW"/>
</dbReference>
<sequence length="475" mass="50359">MDTPTMHGSFDWDGSRTGAGVFGPYDIRGRTGEEIDAGFAHALGLTLGRRAVATHAGAVVVGRDATLSSVALAAALQAGIRAAGTHVIDIGRVTTPMMYYATRLTETGAGVAVTGRRDGRAHSSFKIMMHGAALYGAGLGELREAMIEADGAADAAESPGARRQLAVLPCYQARLLSDIRLRRPLKVALDCGHGVTSLYAPDLLRELGCEVTALFADGDPGPADHPANPGDPRNLQDLIYCLRYSDCEVGLAFDGDGDRLAVVSKSGEIIWADRLLVLLARDVLARRPGASVIYDVKCGRLAPRGIEQAGGEPLIWKSGPGQIKARMQETGALLAGEMSGRLYFKDRWYGFDDAIYAAARVLELLSGVADATALLTQAPASFTAPETRVALPEADLQAILAAMQVRGGFPGARRITYLDGVRVDYDDGFGLVRQACGAAVLALRFEGDTAAALARIQAEFRRELARIAPHLSITF</sequence>
<dbReference type="PANTHER" id="PTHR43771">
    <property type="entry name" value="PHOSPHOMANNOMUTASE"/>
    <property type="match status" value="1"/>
</dbReference>
<dbReference type="InterPro" id="IPR005841">
    <property type="entry name" value="Alpha-D-phosphohexomutase_SF"/>
</dbReference>
<keyword evidence="5" id="KW-0460">Magnesium</keyword>
<dbReference type="PRINTS" id="PR00509">
    <property type="entry name" value="PGMPMM"/>
</dbReference>
<evidence type="ECO:0000256" key="4">
    <source>
        <dbReference type="ARBA" id="ARBA00022723"/>
    </source>
</evidence>
<dbReference type="GO" id="GO:0005975">
    <property type="term" value="P:carbohydrate metabolic process"/>
    <property type="evidence" value="ECO:0007669"/>
    <property type="project" value="InterPro"/>
</dbReference>
<dbReference type="OrthoDB" id="9803322at2"/>
<gene>
    <name evidence="11" type="primary">pgm</name>
    <name evidence="11" type="ORF">BN112_1715</name>
</gene>
<dbReference type="SUPFAM" id="SSF53738">
    <property type="entry name" value="Phosphoglucomutase, first 3 domains"/>
    <property type="match status" value="3"/>
</dbReference>
<evidence type="ECO:0000259" key="10">
    <source>
        <dbReference type="Pfam" id="PF02880"/>
    </source>
</evidence>
<evidence type="ECO:0000259" key="8">
    <source>
        <dbReference type="Pfam" id="PF02878"/>
    </source>
</evidence>
<protein>
    <submittedName>
        <fullName evidence="11">Phosphoglucomutase</fullName>
        <ecNumber evidence="11">5.4.2.8</ecNumber>
    </submittedName>
</protein>
<dbReference type="InterPro" id="IPR005844">
    <property type="entry name" value="A-D-PHexomutase_a/b/a-I"/>
</dbReference>
<accession>A0A0C6P652</accession>
<feature type="domain" description="Alpha-D-phosphohexomutase C-terminal" evidence="7">
    <location>
        <begin position="386"/>
        <end position="462"/>
    </location>
</feature>
<keyword evidence="6 11" id="KW-0413">Isomerase</keyword>
<dbReference type="Pfam" id="PF02879">
    <property type="entry name" value="PGM_PMM_II"/>
    <property type="match status" value="1"/>
</dbReference>
<feature type="domain" description="Alpha-D-phosphohexomutase alpha/beta/alpha" evidence="8">
    <location>
        <begin position="21"/>
        <end position="131"/>
    </location>
</feature>
<dbReference type="InterPro" id="IPR016055">
    <property type="entry name" value="A-D-PHexomutase_a/b/a-I/II/III"/>
</dbReference>
<evidence type="ECO:0000256" key="1">
    <source>
        <dbReference type="ARBA" id="ARBA00001946"/>
    </source>
</evidence>
<dbReference type="PANTHER" id="PTHR43771:SF2">
    <property type="entry name" value="PHOSPHOMANNOMUTASE_PHOSPHOGLUCOMUTASE"/>
    <property type="match status" value="1"/>
</dbReference>
<dbReference type="GO" id="GO:0004615">
    <property type="term" value="F:phosphomannomutase activity"/>
    <property type="evidence" value="ECO:0007669"/>
    <property type="project" value="UniProtKB-EC"/>
</dbReference>